<accession>A0A6L7GU02</accession>
<dbReference type="SUPFAM" id="SSF55781">
    <property type="entry name" value="GAF domain-like"/>
    <property type="match status" value="1"/>
</dbReference>
<organism evidence="6 7">
    <name type="scientific">Gordonia mangrovi</name>
    <dbReference type="NCBI Taxonomy" id="2665643"/>
    <lineage>
        <taxon>Bacteria</taxon>
        <taxon>Bacillati</taxon>
        <taxon>Actinomycetota</taxon>
        <taxon>Actinomycetes</taxon>
        <taxon>Mycobacteriales</taxon>
        <taxon>Gordoniaceae</taxon>
        <taxon>Gordonia</taxon>
    </lineage>
</organism>
<feature type="domain" description="IclR-ED" evidence="5">
    <location>
        <begin position="78"/>
        <end position="262"/>
    </location>
</feature>
<dbReference type="InterPro" id="IPR029016">
    <property type="entry name" value="GAF-like_dom_sf"/>
</dbReference>
<dbReference type="Gene3D" id="1.10.10.10">
    <property type="entry name" value="Winged helix-like DNA-binding domain superfamily/Winged helix DNA-binding domain"/>
    <property type="match status" value="1"/>
</dbReference>
<dbReference type="PROSITE" id="PS51077">
    <property type="entry name" value="HTH_ICLR"/>
    <property type="match status" value="1"/>
</dbReference>
<dbReference type="InterPro" id="IPR036390">
    <property type="entry name" value="WH_DNA-bd_sf"/>
</dbReference>
<keyword evidence="2" id="KW-0238">DNA-binding</keyword>
<comment type="caution">
    <text evidence="6">The sequence shown here is derived from an EMBL/GenBank/DDBJ whole genome shotgun (WGS) entry which is preliminary data.</text>
</comment>
<dbReference type="PANTHER" id="PTHR30136">
    <property type="entry name" value="HELIX-TURN-HELIX TRANSCRIPTIONAL REGULATOR, ICLR FAMILY"/>
    <property type="match status" value="1"/>
</dbReference>
<dbReference type="SUPFAM" id="SSF46785">
    <property type="entry name" value="Winged helix' DNA-binding domain"/>
    <property type="match status" value="1"/>
</dbReference>
<keyword evidence="1" id="KW-0805">Transcription regulation</keyword>
<dbReference type="PANTHER" id="PTHR30136:SF24">
    <property type="entry name" value="HTH-TYPE TRANSCRIPTIONAL REPRESSOR ALLR"/>
    <property type="match status" value="1"/>
</dbReference>
<evidence type="ECO:0000256" key="2">
    <source>
        <dbReference type="ARBA" id="ARBA00023125"/>
    </source>
</evidence>
<evidence type="ECO:0000259" key="5">
    <source>
        <dbReference type="PROSITE" id="PS51078"/>
    </source>
</evidence>
<keyword evidence="3" id="KW-0804">Transcription</keyword>
<gene>
    <name evidence="6" type="ORF">GIY30_18795</name>
</gene>
<dbReference type="PROSITE" id="PS51078">
    <property type="entry name" value="ICLR_ED"/>
    <property type="match status" value="1"/>
</dbReference>
<evidence type="ECO:0000313" key="6">
    <source>
        <dbReference type="EMBL" id="MXP23390.1"/>
    </source>
</evidence>
<evidence type="ECO:0000259" key="4">
    <source>
        <dbReference type="PROSITE" id="PS51077"/>
    </source>
</evidence>
<dbReference type="InterPro" id="IPR050707">
    <property type="entry name" value="HTH_MetabolicPath_Reg"/>
</dbReference>
<dbReference type="SMART" id="SM00346">
    <property type="entry name" value="HTH_ICLR"/>
    <property type="match status" value="1"/>
</dbReference>
<dbReference type="GO" id="GO:0045892">
    <property type="term" value="P:negative regulation of DNA-templated transcription"/>
    <property type="evidence" value="ECO:0007669"/>
    <property type="project" value="TreeGrafter"/>
</dbReference>
<dbReference type="Pfam" id="PF01614">
    <property type="entry name" value="IclR_C"/>
    <property type="match status" value="1"/>
</dbReference>
<dbReference type="Proteomes" id="UP000475545">
    <property type="component" value="Unassembled WGS sequence"/>
</dbReference>
<evidence type="ECO:0000256" key="3">
    <source>
        <dbReference type="ARBA" id="ARBA00023163"/>
    </source>
</evidence>
<protein>
    <submittedName>
        <fullName evidence="6">Helix-turn-helix domain-containing protein</fullName>
    </submittedName>
</protein>
<proteinExistence type="predicted"/>
<evidence type="ECO:0000313" key="7">
    <source>
        <dbReference type="Proteomes" id="UP000475545"/>
    </source>
</evidence>
<feature type="domain" description="HTH iclR-type" evidence="4">
    <location>
        <begin position="16"/>
        <end position="77"/>
    </location>
</feature>
<sequence length="265" mass="28860">MTDGRPVRSSVYRERNSTADRALDILGLFAPGRLNISGSQVAEELSVAKSTAYRYLQSLTAAHYLEEDPAGGYRLGLKVLELSRLARASYGLSQVALPVMRELSRATDETALLTRRSGARAVCLEKEEPFEHRVRLSYERGSALPLNAGASALVVLAWEDADVVSELLTESRLQQYTNATITSESALVERLAEIRSVGYVVGRGELDADAIGVAAPIRDDRERVVAGISVVAVRSRIPEARIPEVVRQVRDAADRISELVALTAQ</sequence>
<dbReference type="Pfam" id="PF09339">
    <property type="entry name" value="HTH_IclR"/>
    <property type="match status" value="1"/>
</dbReference>
<name>A0A6L7GU02_9ACTN</name>
<keyword evidence="7" id="KW-1185">Reference proteome</keyword>
<dbReference type="Gene3D" id="3.30.450.40">
    <property type="match status" value="1"/>
</dbReference>
<evidence type="ECO:0000256" key="1">
    <source>
        <dbReference type="ARBA" id="ARBA00023015"/>
    </source>
</evidence>
<dbReference type="AlphaFoldDB" id="A0A6L7GU02"/>
<dbReference type="InterPro" id="IPR036388">
    <property type="entry name" value="WH-like_DNA-bd_sf"/>
</dbReference>
<reference evidence="6 7" key="1">
    <citation type="submission" date="2019-11" db="EMBL/GenBank/DDBJ databases">
        <title>Gordonia sp. nov., a novel actinobacterium isolated from mangrove soil in Hainan.</title>
        <authorList>
            <person name="Huang X."/>
            <person name="Xie Y."/>
            <person name="Chu X."/>
            <person name="Xiao K."/>
        </authorList>
    </citation>
    <scope>NUCLEOTIDE SEQUENCE [LARGE SCALE GENOMIC DNA]</scope>
    <source>
        <strain evidence="6 7">HNM0687</strain>
    </source>
</reference>
<dbReference type="GO" id="GO:0003700">
    <property type="term" value="F:DNA-binding transcription factor activity"/>
    <property type="evidence" value="ECO:0007669"/>
    <property type="project" value="TreeGrafter"/>
</dbReference>
<dbReference type="InterPro" id="IPR014757">
    <property type="entry name" value="Tscrpt_reg_IclR_C"/>
</dbReference>
<dbReference type="EMBL" id="WMBR01000005">
    <property type="protein sequence ID" value="MXP23390.1"/>
    <property type="molecule type" value="Genomic_DNA"/>
</dbReference>
<dbReference type="GO" id="GO:0003677">
    <property type="term" value="F:DNA binding"/>
    <property type="evidence" value="ECO:0007669"/>
    <property type="project" value="UniProtKB-KW"/>
</dbReference>
<dbReference type="InterPro" id="IPR005471">
    <property type="entry name" value="Tscrpt_reg_IclR_N"/>
</dbReference>